<dbReference type="GO" id="GO:0008324">
    <property type="term" value="F:monoatomic cation transmembrane transporter activity"/>
    <property type="evidence" value="ECO:0007669"/>
    <property type="project" value="InterPro"/>
</dbReference>
<dbReference type="AlphaFoldDB" id="A0A1E3KYV4"/>
<reference evidence="2 3" key="1">
    <citation type="submission" date="2016-08" db="EMBL/GenBank/DDBJ databases">
        <title>Genome sequencing of Paenibacillus sp. TI45-13ar, isolated from Korean traditional nuruk.</title>
        <authorList>
            <person name="Kim S.-J."/>
        </authorList>
    </citation>
    <scope>NUCLEOTIDE SEQUENCE [LARGE SCALE GENOMIC DNA]</scope>
    <source>
        <strain evidence="2 3">TI45-13ar</strain>
    </source>
</reference>
<dbReference type="EMBL" id="MDER01000075">
    <property type="protein sequence ID" value="ODP26717.1"/>
    <property type="molecule type" value="Genomic_DNA"/>
</dbReference>
<dbReference type="InterPro" id="IPR026278">
    <property type="entry name" value="KhtT"/>
</dbReference>
<gene>
    <name evidence="2" type="ORF">PTI45_03819</name>
</gene>
<accession>A0A1E3KYV4</accession>
<feature type="domain" description="RCK C-terminal" evidence="1">
    <location>
        <begin position="77"/>
        <end position="162"/>
    </location>
</feature>
<dbReference type="SUPFAM" id="SSF116726">
    <property type="entry name" value="TrkA C-terminal domain-like"/>
    <property type="match status" value="1"/>
</dbReference>
<dbReference type="InterPro" id="IPR006037">
    <property type="entry name" value="RCK_C"/>
</dbReference>
<dbReference type="GO" id="GO:0006813">
    <property type="term" value="P:potassium ion transport"/>
    <property type="evidence" value="ECO:0007669"/>
    <property type="project" value="InterPro"/>
</dbReference>
<name>A0A1E3KYV4_9BACL</name>
<dbReference type="InterPro" id="IPR050144">
    <property type="entry name" value="AAE_transporter"/>
</dbReference>
<evidence type="ECO:0000313" key="3">
    <source>
        <dbReference type="Proteomes" id="UP000094578"/>
    </source>
</evidence>
<dbReference type="InterPro" id="IPR058776">
    <property type="entry name" value="KhtT-like_N"/>
</dbReference>
<dbReference type="STRING" id="1886670.PTI45_03819"/>
<proteinExistence type="predicted"/>
<dbReference type="PROSITE" id="PS51202">
    <property type="entry name" value="RCK_C"/>
    <property type="match status" value="1"/>
</dbReference>
<dbReference type="InterPro" id="IPR036721">
    <property type="entry name" value="RCK_C_sf"/>
</dbReference>
<evidence type="ECO:0000313" key="2">
    <source>
        <dbReference type="EMBL" id="ODP26717.1"/>
    </source>
</evidence>
<dbReference type="PIRSF" id="PIRSF005028">
    <property type="entry name" value="KhtT"/>
    <property type="match status" value="1"/>
</dbReference>
<comment type="caution">
    <text evidence="2">The sequence shown here is derived from an EMBL/GenBank/DDBJ whole genome shotgun (WGS) entry which is preliminary data.</text>
</comment>
<evidence type="ECO:0000259" key="1">
    <source>
        <dbReference type="PROSITE" id="PS51202"/>
    </source>
</evidence>
<dbReference type="PANTHER" id="PTHR30445:SF8">
    <property type="entry name" value="K(+)_H(+) ANTIPORTER SUBUNIT KHTT"/>
    <property type="match status" value="1"/>
</dbReference>
<organism evidence="2 3">
    <name type="scientific">Paenibacillus nuruki</name>
    <dbReference type="NCBI Taxonomy" id="1886670"/>
    <lineage>
        <taxon>Bacteria</taxon>
        <taxon>Bacillati</taxon>
        <taxon>Bacillota</taxon>
        <taxon>Bacilli</taxon>
        <taxon>Bacillales</taxon>
        <taxon>Paenibacillaceae</taxon>
        <taxon>Paenibacillus</taxon>
    </lineage>
</organism>
<sequence length="165" mass="18176">MANIRETDLPGIGRKFSVETDESEKISIIVHEDGKREIFHNPPDSPEDYELVVTLGDVEARQIASIIGGMSYRPSGLEQAELSLSQLSIEWYKLKRNMDCLGKTIGDLAVRESTGTVIIASIESSRKQKISPGPEYVLQEGYTLVVAGERSGIQILKQLLERGSG</sequence>
<protein>
    <recommendedName>
        <fullName evidence="1">RCK C-terminal domain-containing protein</fullName>
    </recommendedName>
</protein>
<dbReference type="Gene3D" id="3.30.70.1450">
    <property type="entry name" value="Regulator of K+ conductance, C-terminal domain"/>
    <property type="match status" value="1"/>
</dbReference>
<dbReference type="RefSeq" id="WP_069329167.1">
    <property type="nucleotide sequence ID" value="NZ_MDER01000075.1"/>
</dbReference>
<dbReference type="Pfam" id="PF02080">
    <property type="entry name" value="TrkA_C"/>
    <property type="match status" value="1"/>
</dbReference>
<dbReference type="Pfam" id="PF25991">
    <property type="entry name" value="KhtT_N"/>
    <property type="match status" value="1"/>
</dbReference>
<dbReference type="Proteomes" id="UP000094578">
    <property type="component" value="Unassembled WGS sequence"/>
</dbReference>
<dbReference type="PANTHER" id="PTHR30445">
    <property type="entry name" value="K(+)_H(+) ANTIPORTER SUBUNIT KHTT"/>
    <property type="match status" value="1"/>
</dbReference>
<keyword evidence="3" id="KW-1185">Reference proteome</keyword>